<comment type="caution">
    <text evidence="3">The sequence shown here is derived from an EMBL/GenBank/DDBJ whole genome shotgun (WGS) entry which is preliminary data.</text>
</comment>
<organism evidence="3 4">
    <name type="scientific">Erythroxylum novogranatense</name>
    <dbReference type="NCBI Taxonomy" id="1862640"/>
    <lineage>
        <taxon>Eukaryota</taxon>
        <taxon>Viridiplantae</taxon>
        <taxon>Streptophyta</taxon>
        <taxon>Embryophyta</taxon>
        <taxon>Tracheophyta</taxon>
        <taxon>Spermatophyta</taxon>
        <taxon>Magnoliopsida</taxon>
        <taxon>eudicotyledons</taxon>
        <taxon>Gunneridae</taxon>
        <taxon>Pentapetalae</taxon>
        <taxon>rosids</taxon>
        <taxon>fabids</taxon>
        <taxon>Malpighiales</taxon>
        <taxon>Erythroxylaceae</taxon>
        <taxon>Erythroxylum</taxon>
    </lineage>
</organism>
<dbReference type="Proteomes" id="UP001159364">
    <property type="component" value="Unassembled WGS sequence"/>
</dbReference>
<keyword evidence="1" id="KW-0175">Coiled coil</keyword>
<gene>
    <name evidence="3" type="ORF">K2173_023121</name>
</gene>
<keyword evidence="4" id="KW-1185">Reference proteome</keyword>
<dbReference type="PANTHER" id="PTHR34778">
    <property type="entry name" value="OS02G0580700 PROTEIN"/>
    <property type="match status" value="1"/>
</dbReference>
<dbReference type="EMBL" id="JAIWQS010000037">
    <property type="protein sequence ID" value="KAJ8748037.1"/>
    <property type="molecule type" value="Genomic_DNA"/>
</dbReference>
<feature type="region of interest" description="Disordered" evidence="2">
    <location>
        <begin position="542"/>
        <end position="589"/>
    </location>
</feature>
<evidence type="ECO:0000313" key="3">
    <source>
        <dbReference type="EMBL" id="KAJ8748037.1"/>
    </source>
</evidence>
<reference evidence="3 4" key="1">
    <citation type="submission" date="2021-09" db="EMBL/GenBank/DDBJ databases">
        <title>Genomic insights and catalytic innovation underlie evolution of tropane alkaloids biosynthesis.</title>
        <authorList>
            <person name="Wang Y.-J."/>
            <person name="Tian T."/>
            <person name="Huang J.-P."/>
            <person name="Huang S.-X."/>
        </authorList>
    </citation>
    <scope>NUCLEOTIDE SEQUENCE [LARGE SCALE GENOMIC DNA]</scope>
    <source>
        <strain evidence="3">KIB-2018</strain>
        <tissue evidence="3">Leaf</tissue>
    </source>
</reference>
<evidence type="ECO:0000256" key="2">
    <source>
        <dbReference type="SAM" id="MobiDB-lite"/>
    </source>
</evidence>
<feature type="compositionally biased region" description="Low complexity" evidence="2">
    <location>
        <begin position="549"/>
        <end position="561"/>
    </location>
</feature>
<proteinExistence type="predicted"/>
<name>A0AAV8S7D6_9ROSI</name>
<accession>A0AAV8S7D6</accession>
<evidence type="ECO:0000256" key="1">
    <source>
        <dbReference type="SAM" id="Coils"/>
    </source>
</evidence>
<feature type="coiled-coil region" evidence="1">
    <location>
        <begin position="22"/>
        <end position="113"/>
    </location>
</feature>
<protein>
    <submittedName>
        <fullName evidence="3">Uncharacterized protein</fullName>
    </submittedName>
</protein>
<dbReference type="AlphaFoldDB" id="A0AAV8S7D6"/>
<sequence>MADSEKLTALKKAYVDIMLNTAKEAAARIMVSERKAQRYRRELFAAKDEALRMLLRLKQMLDAKVNEAEMTVFSKQRKIEELEAQLGEAEDIVKDLRAELHQMQDELERATQNQMQPLGVQTPDGSGATHETELEERILCSSLPAANCTITKAHETKDSTLDGICDSTLCHSDNCFHLDNSFDYSPDPASIMMRSKEPELYRNGCTQRIRAFERNQLDGDDLLCGQAGGARNLVCKGEGEEDWKKCKKVSTMNNNMFDGDTRPDEAMVVPADDACFQLHAVRFNRKRKRKSKKRKCKTLLFKEFPYQIDNTLSGKDCQKDQGTLLLSISSSNTSLCGQAGGARNLICKGEVEEDCKKCKKVSTINNNMFDGDTRPDEAKLAPADDACFQLHALRFNRKRKSKKRKCKALLFKEFPYQVDNTLSGKDCQKDQGTLLLSISSSNTNESKSQSRYLEAITCDSDFLRSCTGQDIGNNDKLLSNELALSGKEAVCTEISECPGSKPAIGVDSVLLVNSDPKEADASVALTRQQIDNKFLKYTFQRKRKKEGTSSPDGESSLDSSSFARKVEEKSSDIMVAQKPSLLNESSRDGRRVAQVARQLISSSWKKWHR</sequence>
<evidence type="ECO:0000313" key="4">
    <source>
        <dbReference type="Proteomes" id="UP001159364"/>
    </source>
</evidence>
<dbReference type="PANTHER" id="PTHR34778:SF2">
    <property type="entry name" value="OS02G0580700 PROTEIN"/>
    <property type="match status" value="1"/>
</dbReference>